<evidence type="ECO:0000259" key="12">
    <source>
        <dbReference type="SMART" id="SM00322"/>
    </source>
</evidence>
<dbReference type="CDD" id="cd22394">
    <property type="entry name" value="KH-I_KRR1_rpt2"/>
    <property type="match status" value="1"/>
</dbReference>
<keyword evidence="3 10" id="KW-0690">Ribosome biogenesis</keyword>
<keyword evidence="5 10" id="KW-0694">RNA-binding</keyword>
<accession>A0A4V5ZY63</accession>
<evidence type="ECO:0000256" key="9">
    <source>
        <dbReference type="ARBA" id="ARBA00025925"/>
    </source>
</evidence>
<dbReference type="PIRSF" id="PIRSF006515">
    <property type="entry name" value="KRR1"/>
    <property type="match status" value="1"/>
</dbReference>
<dbReference type="Gene3D" id="3.30.1370.10">
    <property type="entry name" value="K Homology domain, type 1"/>
    <property type="match status" value="2"/>
</dbReference>
<dbReference type="InterPro" id="IPR036612">
    <property type="entry name" value="KH_dom_type_1_sf"/>
</dbReference>
<comment type="caution">
    <text evidence="13">The sequence shown here is derived from an EMBL/GenBank/DDBJ whole genome shotgun (WGS) entry which is preliminary data.</text>
</comment>
<keyword evidence="6 10" id="KW-0539">Nucleus</keyword>
<feature type="region of interest" description="Disordered" evidence="11">
    <location>
        <begin position="251"/>
        <end position="284"/>
    </location>
</feature>
<evidence type="ECO:0000256" key="5">
    <source>
        <dbReference type="ARBA" id="ARBA00022884"/>
    </source>
</evidence>
<dbReference type="InterPro" id="IPR004087">
    <property type="entry name" value="KH_dom"/>
</dbReference>
<dbReference type="InterPro" id="IPR041174">
    <property type="entry name" value="KRR1-like_KH1"/>
</dbReference>
<dbReference type="GO" id="GO:0032040">
    <property type="term" value="C:small-subunit processome"/>
    <property type="evidence" value="ECO:0007669"/>
    <property type="project" value="TreeGrafter"/>
</dbReference>
<protein>
    <recommendedName>
        <fullName evidence="10">KRR1 small subunit processome component</fullName>
    </recommendedName>
    <alternativeName>
        <fullName evidence="10">KRR-R motif-containing protein 1</fullName>
    </alternativeName>
</protein>
<evidence type="ECO:0000256" key="10">
    <source>
        <dbReference type="PIRNR" id="PIRNR006515"/>
    </source>
</evidence>
<dbReference type="InterPro" id="IPR048549">
    <property type="entry name" value="KRR1-like_KH2_euk"/>
</dbReference>
<sequence>MPKKHKSVAKPPAEEEQSSSKVEYDDDDEDIPAGEKNPKWWDIGTFAKEDNAHGMVAESSFAILFPKYREKYIRECWPLVENALQGHSLKAELDLIEGTMTVRTTRKTWDPYCIIKARDMIKLIARSVPYEHAVKVLQDDITCDIIKIASLVSNKERFVKRRARLVGNNGSTLKAIELLTQCYVLIQGGTVSAVGPFEGLKNVRMIVEDCMKNIHPIYNIKTLMIKRELKKDEKLKHENWDRFLPNYKKKVQTAKSTKDAKKKKAQQWKPKGEYTPFPPAPAMSKIDKQLESGEYFMNQAERERQKKSELKQKHVEKTKERAAERAKAFQAPEEKPRAKQTTQKRAAVPVNLDKLKKKAKKAAA</sequence>
<dbReference type="FunFam" id="3.30.1370.10:FF:000011">
    <property type="entry name" value="KRR1 small subunit processome component"/>
    <property type="match status" value="1"/>
</dbReference>
<feature type="region of interest" description="Disordered" evidence="11">
    <location>
        <begin position="297"/>
        <end position="364"/>
    </location>
</feature>
<keyword evidence="4 10" id="KW-0698">rRNA processing</keyword>
<dbReference type="PANTHER" id="PTHR12581">
    <property type="entry name" value="HIV-1 REV BINDING PROTEIN 2, 3"/>
    <property type="match status" value="1"/>
</dbReference>
<dbReference type="GO" id="GO:0003723">
    <property type="term" value="F:RNA binding"/>
    <property type="evidence" value="ECO:0007669"/>
    <property type="project" value="UniProtKB-KW"/>
</dbReference>
<dbReference type="InterPro" id="IPR048548">
    <property type="entry name" value="KRR1-like_KH2"/>
</dbReference>
<dbReference type="InterPro" id="IPR048550">
    <property type="entry name" value="KRR1-like_KH1_euk"/>
</dbReference>
<organism evidence="13 14">
    <name type="scientific">Steinernema carpocapsae</name>
    <name type="common">Entomopathogenic nematode</name>
    <dbReference type="NCBI Taxonomy" id="34508"/>
    <lineage>
        <taxon>Eukaryota</taxon>
        <taxon>Metazoa</taxon>
        <taxon>Ecdysozoa</taxon>
        <taxon>Nematoda</taxon>
        <taxon>Chromadorea</taxon>
        <taxon>Rhabditida</taxon>
        <taxon>Tylenchina</taxon>
        <taxon>Panagrolaimomorpha</taxon>
        <taxon>Strongyloidoidea</taxon>
        <taxon>Steinernematidae</taxon>
        <taxon>Steinernema</taxon>
    </lineage>
</organism>
<comment type="subunit">
    <text evidence="9">Monomer. Component of the ribosomal small subunit (SSU) processome.</text>
</comment>
<dbReference type="PANTHER" id="PTHR12581:SF0">
    <property type="entry name" value="KRR1 SMALL SUBUNIT PROCESSOME COMPONENT HOMOLOG"/>
    <property type="match status" value="1"/>
</dbReference>
<evidence type="ECO:0000256" key="3">
    <source>
        <dbReference type="ARBA" id="ARBA00022517"/>
    </source>
</evidence>
<evidence type="ECO:0000256" key="4">
    <source>
        <dbReference type="ARBA" id="ARBA00022552"/>
    </source>
</evidence>
<evidence type="ECO:0000256" key="6">
    <source>
        <dbReference type="ARBA" id="ARBA00023242"/>
    </source>
</evidence>
<dbReference type="CDD" id="cd22393">
    <property type="entry name" value="KH-I_KRR1_rpt1"/>
    <property type="match status" value="1"/>
</dbReference>
<reference evidence="13 14" key="2">
    <citation type="journal article" date="2019" name="G3 (Bethesda)">
        <title>Hybrid Assembly of the Genome of the Entomopathogenic Nematode Steinernema carpocapsae Identifies the X-Chromosome.</title>
        <authorList>
            <person name="Serra L."/>
            <person name="Macchietto M."/>
            <person name="Macias-Munoz A."/>
            <person name="McGill C.J."/>
            <person name="Rodriguez I.M."/>
            <person name="Rodriguez B."/>
            <person name="Murad R."/>
            <person name="Mortazavi A."/>
        </authorList>
    </citation>
    <scope>NUCLEOTIDE SEQUENCE [LARGE SCALE GENOMIC DNA]</scope>
    <source>
        <strain evidence="13 14">ALL</strain>
    </source>
</reference>
<reference evidence="13 14" key="1">
    <citation type="journal article" date="2015" name="Genome Biol.">
        <title>Comparative genomics of Steinernema reveals deeply conserved gene regulatory networks.</title>
        <authorList>
            <person name="Dillman A.R."/>
            <person name="Macchietto M."/>
            <person name="Porter C.F."/>
            <person name="Rogers A."/>
            <person name="Williams B."/>
            <person name="Antoshechkin I."/>
            <person name="Lee M.M."/>
            <person name="Goodwin Z."/>
            <person name="Lu X."/>
            <person name="Lewis E.E."/>
            <person name="Goodrich-Blair H."/>
            <person name="Stock S.P."/>
            <person name="Adams B.J."/>
            <person name="Sternberg P.W."/>
            <person name="Mortazavi A."/>
        </authorList>
    </citation>
    <scope>NUCLEOTIDE SEQUENCE [LARGE SCALE GENOMIC DNA]</scope>
    <source>
        <strain evidence="13 14">ALL</strain>
    </source>
</reference>
<dbReference type="Pfam" id="PF21800">
    <property type="entry name" value="KH_KRR1_2nd"/>
    <property type="match status" value="1"/>
</dbReference>
<gene>
    <name evidence="13" type="ORF">L596_028632</name>
</gene>
<feature type="compositionally biased region" description="Basic and acidic residues" evidence="11">
    <location>
        <begin position="300"/>
        <end position="337"/>
    </location>
</feature>
<dbReference type="AlphaFoldDB" id="A0A4V5ZY63"/>
<name>A0A4V5ZY63_STECR</name>
<dbReference type="FunFam" id="3.30.1370.10:FF:000014">
    <property type="entry name" value="KRR1 small subunit processome component"/>
    <property type="match status" value="1"/>
</dbReference>
<evidence type="ECO:0000313" key="14">
    <source>
        <dbReference type="Proteomes" id="UP000298663"/>
    </source>
</evidence>
<keyword evidence="14" id="KW-1185">Reference proteome</keyword>
<dbReference type="Proteomes" id="UP000298663">
    <property type="component" value="Unassembled WGS sequence"/>
</dbReference>
<feature type="domain" description="K Homology" evidence="12">
    <location>
        <begin position="140"/>
        <end position="212"/>
    </location>
</feature>
<evidence type="ECO:0000256" key="2">
    <source>
        <dbReference type="ARBA" id="ARBA00009344"/>
    </source>
</evidence>
<comment type="similarity">
    <text evidence="2 10">Belongs to the KRR1 family.</text>
</comment>
<comment type="subcellular location">
    <subcellularLocation>
        <location evidence="1 10">Nucleus</location>
        <location evidence="1 10">Nucleolus</location>
    </subcellularLocation>
</comment>
<dbReference type="EMBL" id="AZBU02000011">
    <property type="protein sequence ID" value="TKR61535.1"/>
    <property type="molecule type" value="Genomic_DNA"/>
</dbReference>
<dbReference type="Pfam" id="PF17903">
    <property type="entry name" value="KH_KRR1_1st"/>
    <property type="match status" value="1"/>
</dbReference>
<evidence type="ECO:0000313" key="13">
    <source>
        <dbReference type="EMBL" id="TKR61535.1"/>
    </source>
</evidence>
<evidence type="ECO:0000256" key="8">
    <source>
        <dbReference type="ARBA" id="ARBA00024689"/>
    </source>
</evidence>
<dbReference type="SMART" id="SM00322">
    <property type="entry name" value="KH"/>
    <property type="match status" value="1"/>
</dbReference>
<dbReference type="STRING" id="34508.A0A4V5ZY63"/>
<dbReference type="SUPFAM" id="SSF54791">
    <property type="entry name" value="Eukaryotic type KH-domain (KH-domain type I)"/>
    <property type="match status" value="1"/>
</dbReference>
<evidence type="ECO:0000256" key="11">
    <source>
        <dbReference type="SAM" id="MobiDB-lite"/>
    </source>
</evidence>
<evidence type="ECO:0000256" key="1">
    <source>
        <dbReference type="ARBA" id="ARBA00004604"/>
    </source>
</evidence>
<dbReference type="InterPro" id="IPR024166">
    <property type="entry name" value="rRNA_assembly_KRR1"/>
</dbReference>
<evidence type="ECO:0000256" key="7">
    <source>
        <dbReference type="ARBA" id="ARBA00023274"/>
    </source>
</evidence>
<dbReference type="GO" id="GO:0006364">
    <property type="term" value="P:rRNA processing"/>
    <property type="evidence" value="ECO:0007669"/>
    <property type="project" value="UniProtKB-KW"/>
</dbReference>
<feature type="region of interest" description="Disordered" evidence="11">
    <location>
        <begin position="1"/>
        <end position="36"/>
    </location>
</feature>
<dbReference type="OrthoDB" id="441223at2759"/>
<comment type="function">
    <text evidence="8">Required for 40S ribosome biogenesis. Involved in nucleolar processing of pre-18S ribosomal RNA and ribosome assembly. Binds to RNA. Required for female germline development, cell viability during eye development and for survival of dividing cells and epithelial cells during early wing disk development.</text>
</comment>
<feature type="compositionally biased region" description="Basic residues" evidence="11">
    <location>
        <begin position="355"/>
        <end position="364"/>
    </location>
</feature>
<proteinExistence type="inferred from homology"/>
<keyword evidence="7 10" id="KW-0687">Ribonucleoprotein</keyword>